<feature type="domain" description="Glucose-methanol-choline oxidoreductase C-terminal" evidence="7">
    <location>
        <begin position="447"/>
        <end position="502"/>
    </location>
</feature>
<dbReference type="OrthoDB" id="9798604at2"/>
<keyword evidence="4" id="KW-0560">Oxidoreductase</keyword>
<keyword evidence="2" id="KW-0285">Flavoprotein</keyword>
<dbReference type="PANTHER" id="PTHR46056:SF12">
    <property type="entry name" value="LONG-CHAIN-ALCOHOL OXIDASE"/>
    <property type="match status" value="1"/>
</dbReference>
<evidence type="ECO:0000313" key="9">
    <source>
        <dbReference type="Proteomes" id="UP000199416"/>
    </source>
</evidence>
<evidence type="ECO:0000259" key="7">
    <source>
        <dbReference type="Pfam" id="PF05199"/>
    </source>
</evidence>
<organism evidence="8 9">
    <name type="scientific">Geodermatophilus telluris</name>
    <dbReference type="NCBI Taxonomy" id="1190417"/>
    <lineage>
        <taxon>Bacteria</taxon>
        <taxon>Bacillati</taxon>
        <taxon>Actinomycetota</taxon>
        <taxon>Actinomycetes</taxon>
        <taxon>Geodermatophilales</taxon>
        <taxon>Geodermatophilaceae</taxon>
        <taxon>Geodermatophilus</taxon>
    </lineage>
</organism>
<dbReference type="Proteomes" id="UP000199416">
    <property type="component" value="Unassembled WGS sequence"/>
</dbReference>
<evidence type="ECO:0000256" key="5">
    <source>
        <dbReference type="SAM" id="MobiDB-lite"/>
    </source>
</evidence>
<dbReference type="InterPro" id="IPR036188">
    <property type="entry name" value="FAD/NAD-bd_sf"/>
</dbReference>
<reference evidence="9" key="1">
    <citation type="submission" date="2016-10" db="EMBL/GenBank/DDBJ databases">
        <authorList>
            <person name="Varghese N."/>
            <person name="Submissions S."/>
        </authorList>
    </citation>
    <scope>NUCLEOTIDE SEQUENCE [LARGE SCALE GENOMIC DNA]</scope>
    <source>
        <strain evidence="9">DSM 45421</strain>
    </source>
</reference>
<protein>
    <submittedName>
        <fullName evidence="8">Choline dehydrogenase</fullName>
    </submittedName>
</protein>
<evidence type="ECO:0000256" key="4">
    <source>
        <dbReference type="ARBA" id="ARBA00023002"/>
    </source>
</evidence>
<dbReference type="STRING" id="1190417.SAMN05660690_2240"/>
<keyword evidence="3" id="KW-0274">FAD</keyword>
<dbReference type="Pfam" id="PF13450">
    <property type="entry name" value="NAD_binding_8"/>
    <property type="match status" value="1"/>
</dbReference>
<dbReference type="RefSeq" id="WP_091365945.1">
    <property type="nucleotide sequence ID" value="NZ_FMZF01000003.1"/>
</dbReference>
<dbReference type="Pfam" id="PF05199">
    <property type="entry name" value="GMC_oxred_C"/>
    <property type="match status" value="1"/>
</dbReference>
<dbReference type="Gene3D" id="3.50.50.60">
    <property type="entry name" value="FAD/NAD(P)-binding domain"/>
    <property type="match status" value="2"/>
</dbReference>
<evidence type="ECO:0000259" key="6">
    <source>
        <dbReference type="Pfam" id="PF00732"/>
    </source>
</evidence>
<feature type="domain" description="Glucose-methanol-choline oxidoreductase N-terminal" evidence="6">
    <location>
        <begin position="191"/>
        <end position="304"/>
    </location>
</feature>
<dbReference type="Pfam" id="PF00732">
    <property type="entry name" value="GMC_oxred_N"/>
    <property type="match status" value="1"/>
</dbReference>
<dbReference type="InterPro" id="IPR007867">
    <property type="entry name" value="GMC_OxRtase_C"/>
</dbReference>
<comment type="similarity">
    <text evidence="1">Belongs to the GMC oxidoreductase family.</text>
</comment>
<dbReference type="GO" id="GO:0016614">
    <property type="term" value="F:oxidoreductase activity, acting on CH-OH group of donors"/>
    <property type="evidence" value="ECO:0007669"/>
    <property type="project" value="InterPro"/>
</dbReference>
<name>A0A1G6NUG5_9ACTN</name>
<sequence length="539" mass="58742">MAQHVDVVVIGSGAGGGAVAWALAPTGKRVLVLERGDWLPREVENWDPRALWADRRYANSGQWTDAADGRRFTPKQHYYVGGNTKFYGAILYRFRERDFGPVQHVDGVSPAWPITYADLAPWYDRAEQLYQVHGTRGEDPDEPPASGPYPWPAISDEPRIAQLRADLTAAGLHPFSLPNGILLDEAHPQLSACVRCATCDGFPCLVHGKADAEVMTVQPALRHPNVTLRTRARVVRLETDAAGHRVSRVVVDRDGEREEYTADVVVLAAGAINSAALLLASASDRHPDGLGNGSGHVGRHLMLHNNSGLVAFSKTPNPTRFQKTIGVNDLYWRDPFDPDWEYPVGSIQMNGKSDAVLIGFDVPDARDPADLARHSIDFWLTTEDLPLDENRVTLDADGGIRLAYRRTNAAEVARLRMRLTGLLDAIRCEQDVYDNRQYAGGQLGIGGVAHQNGTIRFGPDPATAPLDLDCRMHEVEDLYVADSSFFVSSTAVNPTLTIIANALRVADRVAERLGVPSAARAVPQPRTEPAPESAGAATA</sequence>
<evidence type="ECO:0000256" key="3">
    <source>
        <dbReference type="ARBA" id="ARBA00022827"/>
    </source>
</evidence>
<dbReference type="GO" id="GO:0050660">
    <property type="term" value="F:flavin adenine dinucleotide binding"/>
    <property type="evidence" value="ECO:0007669"/>
    <property type="project" value="InterPro"/>
</dbReference>
<dbReference type="InterPro" id="IPR000172">
    <property type="entry name" value="GMC_OxRdtase_N"/>
</dbReference>
<gene>
    <name evidence="8" type="ORF">SAMN05660690_2240</name>
</gene>
<accession>A0A1G6NUG5</accession>
<feature type="region of interest" description="Disordered" evidence="5">
    <location>
        <begin position="519"/>
        <end position="539"/>
    </location>
</feature>
<dbReference type="EMBL" id="FMZF01000003">
    <property type="protein sequence ID" value="SDC71428.1"/>
    <property type="molecule type" value="Genomic_DNA"/>
</dbReference>
<dbReference type="SUPFAM" id="SSF51905">
    <property type="entry name" value="FAD/NAD(P)-binding domain"/>
    <property type="match status" value="1"/>
</dbReference>
<dbReference type="PANTHER" id="PTHR46056">
    <property type="entry name" value="LONG-CHAIN-ALCOHOL OXIDASE"/>
    <property type="match status" value="1"/>
</dbReference>
<evidence type="ECO:0000313" key="8">
    <source>
        <dbReference type="EMBL" id="SDC71428.1"/>
    </source>
</evidence>
<keyword evidence="9" id="KW-1185">Reference proteome</keyword>
<proteinExistence type="inferred from homology"/>
<evidence type="ECO:0000256" key="1">
    <source>
        <dbReference type="ARBA" id="ARBA00010790"/>
    </source>
</evidence>
<evidence type="ECO:0000256" key="2">
    <source>
        <dbReference type="ARBA" id="ARBA00022630"/>
    </source>
</evidence>
<dbReference type="AlphaFoldDB" id="A0A1G6NUG5"/>